<protein>
    <submittedName>
        <fullName evidence="5">Transcriptional regulator, TetR family</fullName>
    </submittedName>
</protein>
<evidence type="ECO:0000256" key="2">
    <source>
        <dbReference type="PROSITE-ProRule" id="PRU00335"/>
    </source>
</evidence>
<organism evidence="5 6">
    <name type="scientific">Actinomadura meyerae</name>
    <dbReference type="NCBI Taxonomy" id="240840"/>
    <lineage>
        <taxon>Bacteria</taxon>
        <taxon>Bacillati</taxon>
        <taxon>Actinomycetota</taxon>
        <taxon>Actinomycetes</taxon>
        <taxon>Streptosporangiales</taxon>
        <taxon>Thermomonosporaceae</taxon>
        <taxon>Actinomadura</taxon>
    </lineage>
</organism>
<dbReference type="AlphaFoldDB" id="A0A239KZS2"/>
<reference evidence="5 6" key="1">
    <citation type="submission" date="2017-06" db="EMBL/GenBank/DDBJ databases">
        <authorList>
            <person name="Kim H.J."/>
            <person name="Triplett B.A."/>
        </authorList>
    </citation>
    <scope>NUCLEOTIDE SEQUENCE [LARGE SCALE GENOMIC DNA]</scope>
    <source>
        <strain evidence="5 6">DSM 44715</strain>
    </source>
</reference>
<dbReference type="SUPFAM" id="SSF46689">
    <property type="entry name" value="Homeodomain-like"/>
    <property type="match status" value="1"/>
</dbReference>
<evidence type="ECO:0000313" key="5">
    <source>
        <dbReference type="EMBL" id="SNT23128.1"/>
    </source>
</evidence>
<feature type="DNA-binding region" description="H-T-H motif" evidence="2">
    <location>
        <begin position="77"/>
        <end position="96"/>
    </location>
</feature>
<evidence type="ECO:0000256" key="1">
    <source>
        <dbReference type="ARBA" id="ARBA00023125"/>
    </source>
</evidence>
<dbReference type="Proteomes" id="UP000198318">
    <property type="component" value="Unassembled WGS sequence"/>
</dbReference>
<dbReference type="PROSITE" id="PS50977">
    <property type="entry name" value="HTH_TETR_2"/>
    <property type="match status" value="1"/>
</dbReference>
<dbReference type="InterPro" id="IPR036271">
    <property type="entry name" value="Tet_transcr_reg_TetR-rel_C_sf"/>
</dbReference>
<dbReference type="SUPFAM" id="SSF48498">
    <property type="entry name" value="Tetracyclin repressor-like, C-terminal domain"/>
    <property type="match status" value="1"/>
</dbReference>
<proteinExistence type="predicted"/>
<name>A0A239KZS2_9ACTN</name>
<evidence type="ECO:0000259" key="4">
    <source>
        <dbReference type="PROSITE" id="PS50977"/>
    </source>
</evidence>
<feature type="region of interest" description="Disordered" evidence="3">
    <location>
        <begin position="1"/>
        <end position="43"/>
    </location>
</feature>
<keyword evidence="1 2" id="KW-0238">DNA-binding</keyword>
<accession>A0A239KZS2</accession>
<dbReference type="InterPro" id="IPR009057">
    <property type="entry name" value="Homeodomain-like_sf"/>
</dbReference>
<dbReference type="Gene3D" id="1.10.357.10">
    <property type="entry name" value="Tetracycline Repressor, domain 2"/>
    <property type="match status" value="1"/>
</dbReference>
<dbReference type="InterPro" id="IPR001647">
    <property type="entry name" value="HTH_TetR"/>
</dbReference>
<gene>
    <name evidence="5" type="ORF">SAMN05443665_102021</name>
</gene>
<evidence type="ECO:0000256" key="3">
    <source>
        <dbReference type="SAM" id="MobiDB-lite"/>
    </source>
</evidence>
<feature type="domain" description="HTH tetR-type" evidence="4">
    <location>
        <begin position="53"/>
        <end position="114"/>
    </location>
</feature>
<keyword evidence="6" id="KW-1185">Reference proteome</keyword>
<dbReference type="EMBL" id="FZOR01000020">
    <property type="protein sequence ID" value="SNT23128.1"/>
    <property type="molecule type" value="Genomic_DNA"/>
</dbReference>
<sequence length="245" mass="26235">MSNSGARRAARPTIGRVTEPSTGRDAEPKGAAGPGDTAAPLNARGARLNRRGLETRARVIETAAGLLAGGGHGGEISANLVAKRAGVTWGTVQHQFGDVDGLWAAVLEELGGQGEMLPAADMDDGSVTERMIRIVDALWAGLDSPPGRAVATLRGLLPRDTAELAATYPRTAAQLARWDRRWRRAYARAFRGLVVDAYRLERVRHLLPAAVHGLYMEQRLSTWTDVDEARAVLAESVAGYLEARP</sequence>
<dbReference type="GO" id="GO:0003677">
    <property type="term" value="F:DNA binding"/>
    <property type="evidence" value="ECO:0007669"/>
    <property type="project" value="UniProtKB-UniRule"/>
</dbReference>
<evidence type="ECO:0000313" key="6">
    <source>
        <dbReference type="Proteomes" id="UP000198318"/>
    </source>
</evidence>